<dbReference type="Gene3D" id="3.30.430.20">
    <property type="entry name" value="Gnk2 domain, C-X8-C-X2-C motif"/>
    <property type="match status" value="1"/>
</dbReference>
<gene>
    <name evidence="4" type="ORF">CDL15_Pgr013004</name>
</gene>
<keyword evidence="1" id="KW-0732">Signal</keyword>
<dbReference type="Pfam" id="PF01657">
    <property type="entry name" value="Stress-antifung"/>
    <property type="match status" value="1"/>
</dbReference>
<dbReference type="Proteomes" id="UP000197138">
    <property type="component" value="Unassembled WGS sequence"/>
</dbReference>
<dbReference type="EMBL" id="MTKT01001932">
    <property type="protein sequence ID" value="OWM83523.1"/>
    <property type="molecule type" value="Genomic_DNA"/>
</dbReference>
<evidence type="ECO:0000256" key="2">
    <source>
        <dbReference type="ARBA" id="ARBA00022737"/>
    </source>
</evidence>
<evidence type="ECO:0000256" key="1">
    <source>
        <dbReference type="ARBA" id="ARBA00022729"/>
    </source>
</evidence>
<name>A0A218XF29_PUNGR</name>
<protein>
    <recommendedName>
        <fullName evidence="3">Gnk2-homologous domain-containing protein</fullName>
    </recommendedName>
</protein>
<reference evidence="5" key="1">
    <citation type="journal article" date="2017" name="Plant J.">
        <title>The pomegranate (Punica granatum L.) genome and the genomics of punicalagin biosynthesis.</title>
        <authorList>
            <person name="Qin G."/>
            <person name="Xu C."/>
            <person name="Ming R."/>
            <person name="Tang H."/>
            <person name="Guyot R."/>
            <person name="Kramer E.M."/>
            <person name="Hu Y."/>
            <person name="Yi X."/>
            <person name="Qi Y."/>
            <person name="Xu X."/>
            <person name="Gao Z."/>
            <person name="Pan H."/>
            <person name="Jian J."/>
            <person name="Tian Y."/>
            <person name="Yue Z."/>
            <person name="Xu Y."/>
        </authorList>
    </citation>
    <scope>NUCLEOTIDE SEQUENCE [LARGE SCALE GENOMIC DNA]</scope>
    <source>
        <strain evidence="5">cv. Dabenzi</strain>
    </source>
</reference>
<dbReference type="InterPro" id="IPR038408">
    <property type="entry name" value="GNK2_sf"/>
</dbReference>
<sequence>MASLLGFFSASVRRLLCTSSISLLFLLFNCLAIPTRINAYCYNDRNFTAHSTYAKNRRHLLSSLHSNVTADGGFFSGSLGTGPNTVYALSFCRGDLAAQNRRAIVNSTAIKLMESCPYQKQGIRYEDSCCIVRYSDRPINGILDMSINEMAYNTRNLSLSWDDFNQTWWNHMENLTAEASKGSGRFKFATGEAKLLPRKVGRNYTSFAKLLFAVGSVQLLCVLTSPSTTIGFTAPSATISTSITPTAPSATISTAITLTATSSGCSSARIN</sequence>
<dbReference type="PANTHER" id="PTHR32099">
    <property type="entry name" value="CYSTEINE-RICH REPEAT SECRETORY PROTEIN"/>
    <property type="match status" value="1"/>
</dbReference>
<feature type="domain" description="Gnk2-homologous" evidence="3">
    <location>
        <begin position="35"/>
        <end position="139"/>
    </location>
</feature>
<proteinExistence type="predicted"/>
<dbReference type="AlphaFoldDB" id="A0A218XF29"/>
<evidence type="ECO:0000313" key="4">
    <source>
        <dbReference type="EMBL" id="OWM83523.1"/>
    </source>
</evidence>
<dbReference type="CDD" id="cd23509">
    <property type="entry name" value="Gnk2-like"/>
    <property type="match status" value="1"/>
</dbReference>
<dbReference type="PROSITE" id="PS51473">
    <property type="entry name" value="GNK2"/>
    <property type="match status" value="1"/>
</dbReference>
<keyword evidence="2" id="KW-0677">Repeat</keyword>
<evidence type="ECO:0000259" key="3">
    <source>
        <dbReference type="PROSITE" id="PS51473"/>
    </source>
</evidence>
<comment type="caution">
    <text evidence="4">The sequence shown here is derived from an EMBL/GenBank/DDBJ whole genome shotgun (WGS) entry which is preliminary data.</text>
</comment>
<accession>A0A218XF29</accession>
<dbReference type="InterPro" id="IPR002902">
    <property type="entry name" value="GNK2"/>
</dbReference>
<dbReference type="PANTHER" id="PTHR32099:SF92">
    <property type="entry name" value="CYSTEINE-RICH RECEPTOR-LIKE PROTEIN KINASE 11"/>
    <property type="match status" value="1"/>
</dbReference>
<evidence type="ECO:0000313" key="5">
    <source>
        <dbReference type="Proteomes" id="UP000197138"/>
    </source>
</evidence>
<organism evidence="4 5">
    <name type="scientific">Punica granatum</name>
    <name type="common">Pomegranate</name>
    <dbReference type="NCBI Taxonomy" id="22663"/>
    <lineage>
        <taxon>Eukaryota</taxon>
        <taxon>Viridiplantae</taxon>
        <taxon>Streptophyta</taxon>
        <taxon>Embryophyta</taxon>
        <taxon>Tracheophyta</taxon>
        <taxon>Spermatophyta</taxon>
        <taxon>Magnoliopsida</taxon>
        <taxon>eudicotyledons</taxon>
        <taxon>Gunneridae</taxon>
        <taxon>Pentapetalae</taxon>
        <taxon>rosids</taxon>
        <taxon>malvids</taxon>
        <taxon>Myrtales</taxon>
        <taxon>Lythraceae</taxon>
        <taxon>Punica</taxon>
    </lineage>
</organism>